<dbReference type="GO" id="GO:0003684">
    <property type="term" value="F:damaged DNA binding"/>
    <property type="evidence" value="ECO:0007669"/>
    <property type="project" value="TreeGrafter"/>
</dbReference>
<evidence type="ECO:0000259" key="14">
    <source>
        <dbReference type="Pfam" id="PF07522"/>
    </source>
</evidence>
<dbReference type="GO" id="GO:0005634">
    <property type="term" value="C:nucleus"/>
    <property type="evidence" value="ECO:0007669"/>
    <property type="project" value="UniProtKB-SubCell"/>
</dbReference>
<comment type="similarity">
    <text evidence="2">Belongs to the DNA repair metallo-beta-lactamase (DRMBL) family.</text>
</comment>
<evidence type="ECO:0000256" key="5">
    <source>
        <dbReference type="ARBA" id="ARBA00022763"/>
    </source>
</evidence>
<dbReference type="PANTHER" id="PTHR23240:SF8">
    <property type="entry name" value="PROTEIN ARTEMIS"/>
    <property type="match status" value="1"/>
</dbReference>
<keyword evidence="4" id="KW-0255">Endonuclease</keyword>
<dbReference type="GO" id="GO:0004519">
    <property type="term" value="F:endonuclease activity"/>
    <property type="evidence" value="ECO:0007669"/>
    <property type="project" value="UniProtKB-KW"/>
</dbReference>
<keyword evidence="3" id="KW-0540">Nuclease</keyword>
<dbReference type="Proteomes" id="UP000054937">
    <property type="component" value="Unassembled WGS sequence"/>
</dbReference>
<evidence type="ECO:0000256" key="2">
    <source>
        <dbReference type="ARBA" id="ARBA00010304"/>
    </source>
</evidence>
<dbReference type="InterPro" id="IPR036866">
    <property type="entry name" value="RibonucZ/Hydroxyglut_hydro"/>
</dbReference>
<dbReference type="Gene3D" id="3.60.15.10">
    <property type="entry name" value="Ribonuclease Z/Hydroxyacylglutathione hydrolase-like"/>
    <property type="match status" value="1"/>
</dbReference>
<evidence type="ECO:0000256" key="1">
    <source>
        <dbReference type="ARBA" id="ARBA00004123"/>
    </source>
</evidence>
<comment type="caution">
    <text evidence="15">The sequence shown here is derived from an EMBL/GenBank/DDBJ whole genome shotgun (WGS) entry which is preliminary data.</text>
</comment>
<evidence type="ECO:0000256" key="11">
    <source>
        <dbReference type="ARBA" id="ARBA00039759"/>
    </source>
</evidence>
<proteinExistence type="inferred from homology"/>
<dbReference type="SUPFAM" id="SSF56281">
    <property type="entry name" value="Metallo-hydrolase/oxidoreductase"/>
    <property type="match status" value="1"/>
</dbReference>
<evidence type="ECO:0000256" key="12">
    <source>
        <dbReference type="ARBA" id="ARBA00042677"/>
    </source>
</evidence>
<dbReference type="FunCoup" id="A0A0V0R2Q1">
    <property type="interactions" value="1"/>
</dbReference>
<evidence type="ECO:0000256" key="9">
    <source>
        <dbReference type="ARBA" id="ARBA00023204"/>
    </source>
</evidence>
<keyword evidence="5" id="KW-0227">DNA damage</keyword>
<accession>A0A0V0R2Q1</accession>
<dbReference type="InterPro" id="IPR011084">
    <property type="entry name" value="DRMBL"/>
</dbReference>
<evidence type="ECO:0000256" key="13">
    <source>
        <dbReference type="SAM" id="Coils"/>
    </source>
</evidence>
<keyword evidence="6" id="KW-0378">Hydrolase</keyword>
<evidence type="ECO:0000256" key="10">
    <source>
        <dbReference type="ARBA" id="ARBA00023242"/>
    </source>
</evidence>
<dbReference type="EMBL" id="LDAU01000057">
    <property type="protein sequence ID" value="KRX08793.1"/>
    <property type="molecule type" value="Genomic_DNA"/>
</dbReference>
<dbReference type="GO" id="GO:0036297">
    <property type="term" value="P:interstrand cross-link repair"/>
    <property type="evidence" value="ECO:0007669"/>
    <property type="project" value="TreeGrafter"/>
</dbReference>
<evidence type="ECO:0000256" key="3">
    <source>
        <dbReference type="ARBA" id="ARBA00022722"/>
    </source>
</evidence>
<dbReference type="AlphaFoldDB" id="A0A0V0R2Q1"/>
<evidence type="ECO:0000256" key="8">
    <source>
        <dbReference type="ARBA" id="ARBA00023172"/>
    </source>
</evidence>
<gene>
    <name evidence="15" type="ORF">PPERSA_08897</name>
</gene>
<keyword evidence="7" id="KW-0269">Exonuclease</keyword>
<evidence type="ECO:0000313" key="15">
    <source>
        <dbReference type="EMBL" id="KRX08793.1"/>
    </source>
</evidence>
<keyword evidence="10" id="KW-0539">Nucleus</keyword>
<dbReference type="GO" id="GO:0006303">
    <property type="term" value="P:double-strand break repair via nonhomologous end joining"/>
    <property type="evidence" value="ECO:0007669"/>
    <property type="project" value="TreeGrafter"/>
</dbReference>
<reference evidence="15 16" key="1">
    <citation type="journal article" date="2015" name="Sci. Rep.">
        <title>Genome of the facultative scuticociliatosis pathogen Pseudocohnilembus persalinus provides insight into its virulence through horizontal gene transfer.</title>
        <authorList>
            <person name="Xiong J."/>
            <person name="Wang G."/>
            <person name="Cheng J."/>
            <person name="Tian M."/>
            <person name="Pan X."/>
            <person name="Warren A."/>
            <person name="Jiang C."/>
            <person name="Yuan D."/>
            <person name="Miao W."/>
        </authorList>
    </citation>
    <scope>NUCLEOTIDE SEQUENCE [LARGE SCALE GENOMIC DNA]</scope>
    <source>
        <strain evidence="15">36N120E</strain>
    </source>
</reference>
<dbReference type="OMA" id="EYRSIMM"/>
<evidence type="ECO:0000256" key="4">
    <source>
        <dbReference type="ARBA" id="ARBA00022759"/>
    </source>
</evidence>
<keyword evidence="16" id="KW-1185">Reference proteome</keyword>
<dbReference type="Pfam" id="PF07522">
    <property type="entry name" value="DRMBL"/>
    <property type="match status" value="1"/>
</dbReference>
<dbReference type="Gene3D" id="3.40.50.12650">
    <property type="match status" value="1"/>
</dbReference>
<protein>
    <recommendedName>
        <fullName evidence="11">Protein artemis</fullName>
    </recommendedName>
    <alternativeName>
        <fullName evidence="12">DNA cross-link repair 1C protein</fullName>
    </alternativeName>
</protein>
<dbReference type="PANTHER" id="PTHR23240">
    <property type="entry name" value="DNA CROSS-LINK REPAIR PROTEIN PSO2/SNM1-RELATED"/>
    <property type="match status" value="1"/>
</dbReference>
<dbReference type="GO" id="GO:0006310">
    <property type="term" value="P:DNA recombination"/>
    <property type="evidence" value="ECO:0007669"/>
    <property type="project" value="UniProtKB-KW"/>
</dbReference>
<evidence type="ECO:0000256" key="7">
    <source>
        <dbReference type="ARBA" id="ARBA00022839"/>
    </source>
</evidence>
<dbReference type="GO" id="GO:0035312">
    <property type="term" value="F:5'-3' DNA exonuclease activity"/>
    <property type="evidence" value="ECO:0007669"/>
    <property type="project" value="TreeGrafter"/>
</dbReference>
<comment type="subcellular location">
    <subcellularLocation>
        <location evidence="1">Nucleus</location>
    </subcellularLocation>
</comment>
<keyword evidence="8" id="KW-0233">DNA recombination</keyword>
<feature type="domain" description="DNA repair metallo-beta-lactamase" evidence="14">
    <location>
        <begin position="220"/>
        <end position="273"/>
    </location>
</feature>
<dbReference type="InParanoid" id="A0A0V0R2Q1"/>
<evidence type="ECO:0000256" key="6">
    <source>
        <dbReference type="ARBA" id="ARBA00022801"/>
    </source>
</evidence>
<name>A0A0V0R2Q1_PSEPJ</name>
<organism evidence="15 16">
    <name type="scientific">Pseudocohnilembus persalinus</name>
    <name type="common">Ciliate</name>
    <dbReference type="NCBI Taxonomy" id="266149"/>
    <lineage>
        <taxon>Eukaryota</taxon>
        <taxon>Sar</taxon>
        <taxon>Alveolata</taxon>
        <taxon>Ciliophora</taxon>
        <taxon>Intramacronucleata</taxon>
        <taxon>Oligohymenophorea</taxon>
        <taxon>Scuticociliatia</taxon>
        <taxon>Philasterida</taxon>
        <taxon>Pseudocohnilembidae</taxon>
        <taxon>Pseudocohnilembus</taxon>
    </lineage>
</organism>
<feature type="coiled-coil region" evidence="13">
    <location>
        <begin position="433"/>
        <end position="474"/>
    </location>
</feature>
<keyword evidence="9" id="KW-0234">DNA repair</keyword>
<evidence type="ECO:0000313" key="16">
    <source>
        <dbReference type="Proteomes" id="UP000054937"/>
    </source>
</evidence>
<dbReference type="OrthoDB" id="262529at2759"/>
<sequence length="593" mass="70184">MSNGWNYGKIYCSRITRQILFNKFPGLQAEVIPLELDKPNKIVLNEENNIEITVYLFDANHCAGAVMFLFEGYMGRILHTGDIRFSPTWFYENKILYPDYEQKKTTKQSSIQIDELIFDNTFCDPVFKFPAREEVYNMIIEIILKNPNKRVLICIDSIGKEELVISLAEKFQTLVVVNEERFQAIRCMDFNASYFTTNRDEGWIEIIRKGDRNERLKNDPNTIAITATGWANCSRYISPDDRNYIVPYSLHSNYEEIELFVMSICPGILRPVVLQGPQKKAEKINNIVQFSSYMISLMHIKQRGLDFFMEQYQNRECLSENYKNFMENPEKQRDLNRKLCIELSEEQISTQNSILFDQKYSNQYGKNRPKKYGASISQSVQLDDKQQDLIKYIKQKQDLKLKEIEIKKKEIYINQVQEQLEQMYKGNEQKEFSSNHKQRLEKNKEDMDQVQSQIEDIQNEKIQLKRNFQQYEEKSYNDQELNIDVKSCNVIFEATQEQKSTQESDKECYIVQSPDLNAKKIPKMRINFSSTIENQQQEQKNQQDKAYLIKNQSKKNQHDDTQKQNKNHKQVVIKEKQGLFSDMRLRLDFSECI</sequence>
<keyword evidence="13" id="KW-0175">Coiled coil</keyword>